<sequence>MYARATTDFHKRPWFSNVAVQGEDPGQPPVDLYAHVRMFLSVWVVDPVTRARTRREVAVVRYHRELGSRDVPKCKQLRWDRPECVLKLVDTANIRRAVHIGDPDLSARTLSKSQPGQNKGAVVESKTAPGCVLQRSGCSLLGTALVFLAPIMGALASGSGRAARQHGLNGRDTDACLTEPFAGSGVPRGLVDANKLGRSMEKGVCKTATLSCAVAKPRSVLCLNVLKSPIRIATLPRPAINHKSQQPDGVWLPRVAQTGQRC</sequence>
<dbReference type="AlphaFoldDB" id="A0A1Y1IT46"/>
<proteinExistence type="predicted"/>
<dbReference type="EMBL" id="DF237812">
    <property type="protein sequence ID" value="GAQ91827.1"/>
    <property type="molecule type" value="Genomic_DNA"/>
</dbReference>
<protein>
    <submittedName>
        <fullName evidence="1">Uncharacterized protein</fullName>
    </submittedName>
</protein>
<keyword evidence="2" id="KW-1185">Reference proteome</keyword>
<accession>A0A1Y1IT46</accession>
<reference evidence="1 2" key="1">
    <citation type="journal article" date="2014" name="Nat. Commun.">
        <title>Klebsormidium flaccidum genome reveals primary factors for plant terrestrial adaptation.</title>
        <authorList>
            <person name="Hori K."/>
            <person name="Maruyama F."/>
            <person name="Fujisawa T."/>
            <person name="Togashi T."/>
            <person name="Yamamoto N."/>
            <person name="Seo M."/>
            <person name="Sato S."/>
            <person name="Yamada T."/>
            <person name="Mori H."/>
            <person name="Tajima N."/>
            <person name="Moriyama T."/>
            <person name="Ikeuchi M."/>
            <person name="Watanabe M."/>
            <person name="Wada H."/>
            <person name="Kobayashi K."/>
            <person name="Saito M."/>
            <person name="Masuda T."/>
            <person name="Sasaki-Sekimoto Y."/>
            <person name="Mashiguchi K."/>
            <person name="Awai K."/>
            <person name="Shimojima M."/>
            <person name="Masuda S."/>
            <person name="Iwai M."/>
            <person name="Nobusawa T."/>
            <person name="Narise T."/>
            <person name="Kondo S."/>
            <person name="Saito H."/>
            <person name="Sato R."/>
            <person name="Murakawa M."/>
            <person name="Ihara Y."/>
            <person name="Oshima-Yamada Y."/>
            <person name="Ohtaka K."/>
            <person name="Satoh M."/>
            <person name="Sonobe K."/>
            <person name="Ishii M."/>
            <person name="Ohtani R."/>
            <person name="Kanamori-Sato M."/>
            <person name="Honoki R."/>
            <person name="Miyazaki D."/>
            <person name="Mochizuki H."/>
            <person name="Umetsu J."/>
            <person name="Higashi K."/>
            <person name="Shibata D."/>
            <person name="Kamiya Y."/>
            <person name="Sato N."/>
            <person name="Nakamura Y."/>
            <person name="Tabata S."/>
            <person name="Ida S."/>
            <person name="Kurokawa K."/>
            <person name="Ohta H."/>
        </authorList>
    </citation>
    <scope>NUCLEOTIDE SEQUENCE [LARGE SCALE GENOMIC DNA]</scope>
    <source>
        <strain evidence="1 2">NIES-2285</strain>
    </source>
</reference>
<name>A0A1Y1IT46_KLENI</name>
<dbReference type="Proteomes" id="UP000054558">
    <property type="component" value="Unassembled WGS sequence"/>
</dbReference>
<evidence type="ECO:0000313" key="2">
    <source>
        <dbReference type="Proteomes" id="UP000054558"/>
    </source>
</evidence>
<evidence type="ECO:0000313" key="1">
    <source>
        <dbReference type="EMBL" id="GAQ91827.1"/>
    </source>
</evidence>
<gene>
    <name evidence="1" type="ORF">KFL_008630045</name>
</gene>
<organism evidence="1 2">
    <name type="scientific">Klebsormidium nitens</name>
    <name type="common">Green alga</name>
    <name type="synonym">Ulothrix nitens</name>
    <dbReference type="NCBI Taxonomy" id="105231"/>
    <lineage>
        <taxon>Eukaryota</taxon>
        <taxon>Viridiplantae</taxon>
        <taxon>Streptophyta</taxon>
        <taxon>Klebsormidiophyceae</taxon>
        <taxon>Klebsormidiales</taxon>
        <taxon>Klebsormidiaceae</taxon>
        <taxon>Klebsormidium</taxon>
    </lineage>
</organism>